<accession>A0A366XQ62</accession>
<keyword evidence="10" id="KW-1185">Reference proteome</keyword>
<keyword evidence="7" id="KW-0812">Transmembrane</keyword>
<proteinExistence type="predicted"/>
<keyword evidence="3" id="KW-0732">Signal</keyword>
<dbReference type="Pfam" id="PF13145">
    <property type="entry name" value="Rotamase_2"/>
    <property type="match status" value="1"/>
</dbReference>
<dbReference type="Gene3D" id="3.10.50.40">
    <property type="match status" value="1"/>
</dbReference>
<evidence type="ECO:0000259" key="8">
    <source>
        <dbReference type="PROSITE" id="PS50198"/>
    </source>
</evidence>
<keyword evidence="7" id="KW-0472">Membrane</keyword>
<organism evidence="9 10">
    <name type="scientific">Bacillus taeanensis</name>
    <dbReference type="NCBI Taxonomy" id="273032"/>
    <lineage>
        <taxon>Bacteria</taxon>
        <taxon>Bacillati</taxon>
        <taxon>Bacillota</taxon>
        <taxon>Bacilli</taxon>
        <taxon>Bacillales</taxon>
        <taxon>Bacillaceae</taxon>
        <taxon>Bacillus</taxon>
    </lineage>
</organism>
<dbReference type="SUPFAM" id="SSF109998">
    <property type="entry name" value="Triger factor/SurA peptide-binding domain-like"/>
    <property type="match status" value="1"/>
</dbReference>
<dbReference type="InterPro" id="IPR023058">
    <property type="entry name" value="PPIase_PpiC_CS"/>
</dbReference>
<evidence type="ECO:0000256" key="1">
    <source>
        <dbReference type="ARBA" id="ARBA00000971"/>
    </source>
</evidence>
<keyword evidence="4 6" id="KW-0697">Rotamase</keyword>
<feature type="domain" description="PpiC" evidence="8">
    <location>
        <begin position="162"/>
        <end position="254"/>
    </location>
</feature>
<evidence type="ECO:0000256" key="3">
    <source>
        <dbReference type="ARBA" id="ARBA00022729"/>
    </source>
</evidence>
<dbReference type="PANTHER" id="PTHR47245:SF1">
    <property type="entry name" value="FOLDASE PROTEIN PRSA"/>
    <property type="match status" value="1"/>
</dbReference>
<evidence type="ECO:0000256" key="2">
    <source>
        <dbReference type="ARBA" id="ARBA00013194"/>
    </source>
</evidence>
<name>A0A366XQ62_9BACI</name>
<feature type="transmembrane region" description="Helical" evidence="7">
    <location>
        <begin position="5"/>
        <end position="25"/>
    </location>
</feature>
<reference evidence="9 10" key="1">
    <citation type="submission" date="2018-07" db="EMBL/GenBank/DDBJ databases">
        <title>Lottiidibacillus patelloidae gen. nov., sp. nov., isolated from the intestinal tract of a marine limpet and the reclassification of B. taeanensis BH030017T, B. algicola KMM 3737T and B. hwajinpoensis SW-72T as genus Lottiidibacillus.</title>
        <authorList>
            <person name="Liu R."/>
            <person name="Huang Z."/>
        </authorList>
    </citation>
    <scope>NUCLEOTIDE SEQUENCE [LARGE SCALE GENOMIC DNA]</scope>
    <source>
        <strain evidence="9 10">BH030017</strain>
    </source>
</reference>
<gene>
    <name evidence="9" type="ORF">DS031_21090</name>
</gene>
<dbReference type="PROSITE" id="PS01096">
    <property type="entry name" value="PPIC_PPIASE_1"/>
    <property type="match status" value="1"/>
</dbReference>
<dbReference type="InterPro" id="IPR050245">
    <property type="entry name" value="PrsA_foldase"/>
</dbReference>
<evidence type="ECO:0000256" key="5">
    <source>
        <dbReference type="ARBA" id="ARBA00023235"/>
    </source>
</evidence>
<evidence type="ECO:0000313" key="9">
    <source>
        <dbReference type="EMBL" id="RBW67658.1"/>
    </source>
</evidence>
<dbReference type="SUPFAM" id="SSF54534">
    <property type="entry name" value="FKBP-like"/>
    <property type="match status" value="1"/>
</dbReference>
<sequence>MKAKFVWVIVGILLFTNSITIWMLILSEEAVIETLGESSNNTAVYVGEKPILEQDWIAVLKNRYGQLVMEEMINKEVVFQLAEQEGIKVSDEEIQQYLVLFGGMAGEDMTEQEQSPSLNQDQLYENIRYSILLEELVTRDVVIKEEELQRFYEENQSLFTNETLYRLSHIVSPTIEEAQQVWSELSEGSDFSTLARERSIDIFSANQGGDLGVISKDSTYWPDGYKEKAEKLEEGSYSEPISTTDGYAILKLEDKIKGNSYDFSEVRNHVRRFLALQQLGDSFSPKQLWDEIGVRNF</sequence>
<evidence type="ECO:0000256" key="7">
    <source>
        <dbReference type="SAM" id="Phobius"/>
    </source>
</evidence>
<dbReference type="PROSITE" id="PS50198">
    <property type="entry name" value="PPIC_PPIASE_2"/>
    <property type="match status" value="1"/>
</dbReference>
<evidence type="ECO:0000313" key="10">
    <source>
        <dbReference type="Proteomes" id="UP000253314"/>
    </source>
</evidence>
<dbReference type="InterPro" id="IPR027304">
    <property type="entry name" value="Trigger_fact/SurA_dom_sf"/>
</dbReference>
<evidence type="ECO:0000256" key="4">
    <source>
        <dbReference type="ARBA" id="ARBA00023110"/>
    </source>
</evidence>
<dbReference type="InterPro" id="IPR000297">
    <property type="entry name" value="PPIase_PpiC"/>
</dbReference>
<dbReference type="RefSeq" id="WP_113808170.1">
    <property type="nucleotide sequence ID" value="NZ_QOCW01000032.1"/>
</dbReference>
<dbReference type="InterPro" id="IPR046357">
    <property type="entry name" value="PPIase_dom_sf"/>
</dbReference>
<keyword evidence="5 6" id="KW-0413">Isomerase</keyword>
<dbReference type="AlphaFoldDB" id="A0A366XQ62"/>
<dbReference type="PANTHER" id="PTHR47245">
    <property type="entry name" value="PEPTIDYLPROLYL ISOMERASE"/>
    <property type="match status" value="1"/>
</dbReference>
<dbReference type="GO" id="GO:0003755">
    <property type="term" value="F:peptidyl-prolyl cis-trans isomerase activity"/>
    <property type="evidence" value="ECO:0007669"/>
    <property type="project" value="UniProtKB-KW"/>
</dbReference>
<dbReference type="Gene3D" id="1.10.4030.10">
    <property type="entry name" value="Porin chaperone SurA, peptide-binding domain"/>
    <property type="match status" value="1"/>
</dbReference>
<evidence type="ECO:0000256" key="6">
    <source>
        <dbReference type="PROSITE-ProRule" id="PRU00278"/>
    </source>
</evidence>
<dbReference type="EMBL" id="QOCW01000032">
    <property type="protein sequence ID" value="RBW67658.1"/>
    <property type="molecule type" value="Genomic_DNA"/>
</dbReference>
<keyword evidence="7" id="KW-1133">Transmembrane helix</keyword>
<dbReference type="OrthoDB" id="2677468at2"/>
<dbReference type="Proteomes" id="UP000253314">
    <property type="component" value="Unassembled WGS sequence"/>
</dbReference>
<comment type="catalytic activity">
    <reaction evidence="1">
        <text>[protein]-peptidylproline (omega=180) = [protein]-peptidylproline (omega=0)</text>
        <dbReference type="Rhea" id="RHEA:16237"/>
        <dbReference type="Rhea" id="RHEA-COMP:10747"/>
        <dbReference type="Rhea" id="RHEA-COMP:10748"/>
        <dbReference type="ChEBI" id="CHEBI:83833"/>
        <dbReference type="ChEBI" id="CHEBI:83834"/>
        <dbReference type="EC" id="5.2.1.8"/>
    </reaction>
</comment>
<protein>
    <recommendedName>
        <fullName evidence="2">peptidylprolyl isomerase</fullName>
        <ecNumber evidence="2">5.2.1.8</ecNumber>
    </recommendedName>
</protein>
<comment type="caution">
    <text evidence="9">The sequence shown here is derived from an EMBL/GenBank/DDBJ whole genome shotgun (WGS) entry which is preliminary data.</text>
</comment>
<dbReference type="EC" id="5.2.1.8" evidence="2"/>